<dbReference type="NCBIfam" id="TIGR01362">
    <property type="entry name" value="KDO8P_synth"/>
    <property type="match status" value="1"/>
</dbReference>
<evidence type="ECO:0000313" key="8">
    <source>
        <dbReference type="EMBL" id="SVA50623.1"/>
    </source>
</evidence>
<evidence type="ECO:0000259" key="7">
    <source>
        <dbReference type="Pfam" id="PF00793"/>
    </source>
</evidence>
<sequence>MGREVGRSHPFFLIAGPCVIESREAVLEIATALREISDRLNILLIFKSSFDKANRTAGESYRGPGLDEGLEILSDVRSSSGLPLLTDVHSVDQVPAVASVVDILQTPAFLCRQTDLIEAVAASGKPVNIKKGQFMSPHEMKSVLSKARMAGGSKIMLCERGTSFGYNNLVVDMRSLAIMASFDCPVVFDATHSVQLPGQGGDKSGGEREFVPVLARAAIAAGVSGLFMEVHPDPDKALSDGANSWPLDQLESLLIELTALDGIAVRSHEL</sequence>
<dbReference type="AlphaFoldDB" id="A0A381WFB3"/>
<feature type="domain" description="DAHP synthetase I/KDSA" evidence="7">
    <location>
        <begin position="5"/>
        <end position="257"/>
    </location>
</feature>
<comment type="catalytic activity">
    <reaction evidence="6">
        <text>D-arabinose 5-phosphate + phosphoenolpyruvate + H2O = 3-deoxy-alpha-D-manno-2-octulosonate-8-phosphate + phosphate</text>
        <dbReference type="Rhea" id="RHEA:14053"/>
        <dbReference type="ChEBI" id="CHEBI:15377"/>
        <dbReference type="ChEBI" id="CHEBI:43474"/>
        <dbReference type="ChEBI" id="CHEBI:57693"/>
        <dbReference type="ChEBI" id="CHEBI:58702"/>
        <dbReference type="ChEBI" id="CHEBI:85985"/>
        <dbReference type="EC" id="2.5.1.55"/>
    </reaction>
</comment>
<evidence type="ECO:0000256" key="1">
    <source>
        <dbReference type="ARBA" id="ARBA00004496"/>
    </source>
</evidence>
<accession>A0A381WFB3</accession>
<dbReference type="SUPFAM" id="SSF51569">
    <property type="entry name" value="Aldolase"/>
    <property type="match status" value="1"/>
</dbReference>
<name>A0A381WFB3_9ZZZZ</name>
<dbReference type="NCBIfam" id="NF003543">
    <property type="entry name" value="PRK05198.1"/>
    <property type="match status" value="1"/>
</dbReference>
<dbReference type="GO" id="GO:0008676">
    <property type="term" value="F:3-deoxy-8-phosphooctulonate synthase activity"/>
    <property type="evidence" value="ECO:0007669"/>
    <property type="project" value="UniProtKB-EC"/>
</dbReference>
<reference evidence="8" key="1">
    <citation type="submission" date="2018-05" db="EMBL/GenBank/DDBJ databases">
        <authorList>
            <person name="Lanie J.A."/>
            <person name="Ng W.-L."/>
            <person name="Kazmierczak K.M."/>
            <person name="Andrzejewski T.M."/>
            <person name="Davidsen T.M."/>
            <person name="Wayne K.J."/>
            <person name="Tettelin H."/>
            <person name="Glass J.I."/>
            <person name="Rusch D."/>
            <person name="Podicherti R."/>
            <person name="Tsui H.-C.T."/>
            <person name="Winkler M.E."/>
        </authorList>
    </citation>
    <scope>NUCLEOTIDE SEQUENCE</scope>
</reference>
<protein>
    <recommendedName>
        <fullName evidence="3">3-deoxy-8-phosphooctulonate synthase</fullName>
        <ecNumber evidence="3">2.5.1.55</ecNumber>
    </recommendedName>
</protein>
<organism evidence="8">
    <name type="scientific">marine metagenome</name>
    <dbReference type="NCBI Taxonomy" id="408172"/>
    <lineage>
        <taxon>unclassified sequences</taxon>
        <taxon>metagenomes</taxon>
        <taxon>ecological metagenomes</taxon>
    </lineage>
</organism>
<evidence type="ECO:0000256" key="3">
    <source>
        <dbReference type="ARBA" id="ARBA00012693"/>
    </source>
</evidence>
<comment type="similarity">
    <text evidence="2">Belongs to the KdsA family.</text>
</comment>
<dbReference type="Pfam" id="PF00793">
    <property type="entry name" value="DAHP_synth_1"/>
    <property type="match status" value="1"/>
</dbReference>
<dbReference type="HAMAP" id="MF_00056">
    <property type="entry name" value="KDO8P_synth"/>
    <property type="match status" value="1"/>
</dbReference>
<dbReference type="Gene3D" id="3.20.20.70">
    <property type="entry name" value="Aldolase class I"/>
    <property type="match status" value="1"/>
</dbReference>
<keyword evidence="4" id="KW-0963">Cytoplasm</keyword>
<evidence type="ECO:0000256" key="2">
    <source>
        <dbReference type="ARBA" id="ARBA00010499"/>
    </source>
</evidence>
<comment type="subcellular location">
    <subcellularLocation>
        <location evidence="1">Cytoplasm</location>
    </subcellularLocation>
</comment>
<dbReference type="InterPro" id="IPR006218">
    <property type="entry name" value="DAHP1/KDSA"/>
</dbReference>
<proteinExistence type="inferred from homology"/>
<dbReference type="PANTHER" id="PTHR21057">
    <property type="entry name" value="PHOSPHO-2-DEHYDRO-3-DEOXYHEPTONATE ALDOLASE"/>
    <property type="match status" value="1"/>
</dbReference>
<dbReference type="EMBL" id="UINC01011473">
    <property type="protein sequence ID" value="SVA50623.1"/>
    <property type="molecule type" value="Genomic_DNA"/>
</dbReference>
<gene>
    <name evidence="8" type="ORF">METZ01_LOCUS103477</name>
</gene>
<evidence type="ECO:0000256" key="5">
    <source>
        <dbReference type="ARBA" id="ARBA00022679"/>
    </source>
</evidence>
<dbReference type="GO" id="GO:0005737">
    <property type="term" value="C:cytoplasm"/>
    <property type="evidence" value="ECO:0007669"/>
    <property type="project" value="UniProtKB-SubCell"/>
</dbReference>
<evidence type="ECO:0000256" key="4">
    <source>
        <dbReference type="ARBA" id="ARBA00022490"/>
    </source>
</evidence>
<dbReference type="InterPro" id="IPR006269">
    <property type="entry name" value="KDO8P_synthase"/>
</dbReference>
<keyword evidence="5" id="KW-0808">Transferase</keyword>
<evidence type="ECO:0000256" key="6">
    <source>
        <dbReference type="ARBA" id="ARBA00049112"/>
    </source>
</evidence>
<dbReference type="InterPro" id="IPR013785">
    <property type="entry name" value="Aldolase_TIM"/>
</dbReference>
<dbReference type="EC" id="2.5.1.55" evidence="3"/>